<dbReference type="InterPro" id="IPR004101">
    <property type="entry name" value="Mur_ligase_C"/>
</dbReference>
<evidence type="ECO:0000259" key="10">
    <source>
        <dbReference type="Pfam" id="PF02875"/>
    </source>
</evidence>
<gene>
    <name evidence="12" type="ORF">M3M28_09115</name>
</gene>
<feature type="domain" description="Mur ligase C-terminal" evidence="10">
    <location>
        <begin position="373"/>
        <end position="488"/>
    </location>
</feature>
<dbReference type="SUPFAM" id="SSF53244">
    <property type="entry name" value="MurD-like peptide ligases, peptide-binding domain"/>
    <property type="match status" value="1"/>
</dbReference>
<protein>
    <recommendedName>
        <fullName evidence="2">tetrahydrofolate synthase</fullName>
        <ecNumber evidence="2">6.3.2.17</ecNumber>
    </recommendedName>
    <alternativeName>
        <fullName evidence="8">Tetrahydrofolylpolyglutamate synthase</fullName>
    </alternativeName>
</protein>
<dbReference type="SUPFAM" id="SSF53623">
    <property type="entry name" value="MurD-like peptide ligases, catalytic domain"/>
    <property type="match status" value="1"/>
</dbReference>
<keyword evidence="5" id="KW-0547">Nucleotide-binding</keyword>
<comment type="catalytic activity">
    <reaction evidence="9">
        <text>(6S)-5,6,7,8-tetrahydrofolyl-(gamma-L-Glu)(n) + L-glutamate + ATP = (6S)-5,6,7,8-tetrahydrofolyl-(gamma-L-Glu)(n+1) + ADP + phosphate + H(+)</text>
        <dbReference type="Rhea" id="RHEA:10580"/>
        <dbReference type="Rhea" id="RHEA-COMP:14738"/>
        <dbReference type="Rhea" id="RHEA-COMP:14740"/>
        <dbReference type="ChEBI" id="CHEBI:15378"/>
        <dbReference type="ChEBI" id="CHEBI:29985"/>
        <dbReference type="ChEBI" id="CHEBI:30616"/>
        <dbReference type="ChEBI" id="CHEBI:43474"/>
        <dbReference type="ChEBI" id="CHEBI:141005"/>
        <dbReference type="ChEBI" id="CHEBI:456216"/>
        <dbReference type="EC" id="6.3.2.17"/>
    </reaction>
</comment>
<comment type="similarity">
    <text evidence="1">Belongs to the folylpolyglutamate synthase family.</text>
</comment>
<evidence type="ECO:0000256" key="2">
    <source>
        <dbReference type="ARBA" id="ARBA00013025"/>
    </source>
</evidence>
<evidence type="ECO:0000313" key="12">
    <source>
        <dbReference type="EMBL" id="UQN14207.1"/>
    </source>
</evidence>
<dbReference type="Gene3D" id="3.90.190.20">
    <property type="entry name" value="Mur ligase, C-terminal domain"/>
    <property type="match status" value="1"/>
</dbReference>
<keyword evidence="7" id="KW-0460">Magnesium</keyword>
<keyword evidence="3 12" id="KW-0436">Ligase</keyword>
<organism evidence="12">
    <name type="scientific">Gulosibacter sediminis</name>
    <dbReference type="NCBI Taxonomy" id="1729695"/>
    <lineage>
        <taxon>Bacteria</taxon>
        <taxon>Bacillati</taxon>
        <taxon>Actinomycetota</taxon>
        <taxon>Actinomycetes</taxon>
        <taxon>Micrococcales</taxon>
        <taxon>Microbacteriaceae</taxon>
        <taxon>Gulosibacter</taxon>
    </lineage>
</organism>
<dbReference type="GO" id="GO:0016874">
    <property type="term" value="F:ligase activity"/>
    <property type="evidence" value="ECO:0007669"/>
    <property type="project" value="UniProtKB-KW"/>
</dbReference>
<evidence type="ECO:0000256" key="7">
    <source>
        <dbReference type="ARBA" id="ARBA00022842"/>
    </source>
</evidence>
<evidence type="ECO:0000256" key="1">
    <source>
        <dbReference type="ARBA" id="ARBA00008276"/>
    </source>
</evidence>
<proteinExistence type="inferred from homology"/>
<dbReference type="Pfam" id="PF02875">
    <property type="entry name" value="Mur_ligase_C"/>
    <property type="match status" value="1"/>
</dbReference>
<evidence type="ECO:0000256" key="6">
    <source>
        <dbReference type="ARBA" id="ARBA00022840"/>
    </source>
</evidence>
<evidence type="ECO:0000256" key="5">
    <source>
        <dbReference type="ARBA" id="ARBA00022741"/>
    </source>
</evidence>
<dbReference type="PROSITE" id="PS01011">
    <property type="entry name" value="FOLYLPOLYGLU_SYNT_1"/>
    <property type="match status" value="1"/>
</dbReference>
<dbReference type="EC" id="6.3.2.17" evidence="2"/>
<evidence type="ECO:0000256" key="4">
    <source>
        <dbReference type="ARBA" id="ARBA00022723"/>
    </source>
</evidence>
<evidence type="ECO:0000256" key="8">
    <source>
        <dbReference type="ARBA" id="ARBA00030592"/>
    </source>
</evidence>
<dbReference type="PANTHER" id="PTHR11136:SF0">
    <property type="entry name" value="DIHYDROFOLATE SYNTHETASE-RELATED"/>
    <property type="match status" value="1"/>
</dbReference>
<keyword evidence="4" id="KW-0479">Metal-binding</keyword>
<evidence type="ECO:0000256" key="9">
    <source>
        <dbReference type="ARBA" id="ARBA00047493"/>
    </source>
</evidence>
<dbReference type="Pfam" id="PF08245">
    <property type="entry name" value="Mur_ligase_M"/>
    <property type="match status" value="1"/>
</dbReference>
<evidence type="ECO:0000256" key="3">
    <source>
        <dbReference type="ARBA" id="ARBA00022598"/>
    </source>
</evidence>
<dbReference type="InterPro" id="IPR036565">
    <property type="entry name" value="Mur-like_cat_sf"/>
</dbReference>
<dbReference type="InterPro" id="IPR013221">
    <property type="entry name" value="Mur_ligase_cen"/>
</dbReference>
<feature type="domain" description="Mur ligase central" evidence="11">
    <location>
        <begin position="116"/>
        <end position="347"/>
    </location>
</feature>
<reference evidence="12" key="1">
    <citation type="submission" date="2022-05" db="EMBL/GenBank/DDBJ databases">
        <title>Complete genome sequence of toluene-degrading Gulosibacter sediminis strain ACHW.36C.</title>
        <authorList>
            <person name="Wai A.C."/>
            <person name="Lai G.K."/>
            <person name="Griffin S.D."/>
            <person name="Leung F.C."/>
        </authorList>
    </citation>
    <scope>NUCLEOTIDE SEQUENCE [LARGE SCALE GENOMIC DNA]</scope>
    <source>
        <strain evidence="12">ACHW.36C</strain>
    </source>
</reference>
<accession>A0ABY4MUW3</accession>
<dbReference type="InterPro" id="IPR001645">
    <property type="entry name" value="Folylpolyglutamate_synth"/>
</dbReference>
<dbReference type="InterPro" id="IPR018109">
    <property type="entry name" value="Folylpolyglutamate_synth_CS"/>
</dbReference>
<dbReference type="PANTHER" id="PTHR11136">
    <property type="entry name" value="FOLYLPOLYGLUTAMATE SYNTHASE-RELATED"/>
    <property type="match status" value="1"/>
</dbReference>
<sequence length="536" mass="57303">MSDDRNRDESDDNLPEEELTAEDIAKLLGGAPFDDGLDFDTDFADDFAAEEVRLSDREAEERRRLEQTDWREEADAVFDELMERVGEGQPQPRLAPTRRACELLGDIHRAWPMIHVTGTNGKSSTARITESLLRAHGLRTGVLTSPHLVRLNERIGIDGAPISDERLVANWRDIEPFLSIVDAELEEAGEVRLTLFEALTVLAFACFADAPVDVAVVEVGMGGEWDSTNVADGAVSVFTPISLDHVGRLGSTVAEIARTKSGIIKPGASVVSAAQPAEAAAEIAAAAERLEAKLYVEPTDFAVTADHMAVGGRLISVRGLSGQYDDLPLAIAGDYQAHNAALALAAVEAFFGGERELLAENVEAGIAEALSPGRLELVGASPAVIIDAAHNPHGAAHLAQAVTETYAFDQLTLVLAVLEDKNVEGIVRPLAAIADRIIVTQSDSPRAIDAYDLAEMVRDVLGEELAEQKQVRVIDRSEDALLQARAEAATFELGEDDHGLPQSAGVLVTGSITLIGEAYTLAHEGGWKLPPEDAGE</sequence>
<keyword evidence="6" id="KW-0067">ATP-binding</keyword>
<dbReference type="NCBIfam" id="TIGR01499">
    <property type="entry name" value="folC"/>
    <property type="match status" value="1"/>
</dbReference>
<dbReference type="EMBL" id="CP097160">
    <property type="protein sequence ID" value="UQN14207.1"/>
    <property type="molecule type" value="Genomic_DNA"/>
</dbReference>
<dbReference type="Gene3D" id="3.40.1190.10">
    <property type="entry name" value="Mur-like, catalytic domain"/>
    <property type="match status" value="1"/>
</dbReference>
<evidence type="ECO:0000259" key="11">
    <source>
        <dbReference type="Pfam" id="PF08245"/>
    </source>
</evidence>
<name>A0ABY4MUW3_9MICO</name>
<dbReference type="InterPro" id="IPR036615">
    <property type="entry name" value="Mur_ligase_C_dom_sf"/>
</dbReference>